<sequence length="148" mass="17174">MSKNFLNDTVQQINDLTHFINNQVYQKHNTLIDENITAAQDHLIHTIHTAKTMTINEIAQKLNVSSSAVSQQVSKLEENGYVKRQINVNNRREILVSLDKKGHSFIKQQDKFDEIVTEKLYKKLGEKKLIEFKNILLTLKEIAIKEFP</sequence>
<evidence type="ECO:0000313" key="5">
    <source>
        <dbReference type="EMBL" id="PXW82390.1"/>
    </source>
</evidence>
<protein>
    <submittedName>
        <fullName evidence="5">MarR family transcriptional regulator</fullName>
    </submittedName>
</protein>
<gene>
    <name evidence="5" type="ORF">DFR56_11978</name>
</gene>
<keyword evidence="2" id="KW-0238">DNA-binding</keyword>
<dbReference type="AlphaFoldDB" id="A0A2V3VLG2"/>
<evidence type="ECO:0000256" key="3">
    <source>
        <dbReference type="ARBA" id="ARBA00023163"/>
    </source>
</evidence>
<evidence type="ECO:0000259" key="4">
    <source>
        <dbReference type="PROSITE" id="PS50995"/>
    </source>
</evidence>
<evidence type="ECO:0000256" key="1">
    <source>
        <dbReference type="ARBA" id="ARBA00023015"/>
    </source>
</evidence>
<dbReference type="PROSITE" id="PS50995">
    <property type="entry name" value="HTH_MARR_2"/>
    <property type="match status" value="1"/>
</dbReference>
<dbReference type="GO" id="GO:0003677">
    <property type="term" value="F:DNA binding"/>
    <property type="evidence" value="ECO:0007669"/>
    <property type="project" value="UniProtKB-KW"/>
</dbReference>
<feature type="domain" description="HTH marR-type" evidence="4">
    <location>
        <begin position="6"/>
        <end position="141"/>
    </location>
</feature>
<evidence type="ECO:0000313" key="6">
    <source>
        <dbReference type="Proteomes" id="UP000247978"/>
    </source>
</evidence>
<dbReference type="PANTHER" id="PTHR42756:SF1">
    <property type="entry name" value="TRANSCRIPTIONAL REPRESSOR OF EMRAB OPERON"/>
    <property type="match status" value="1"/>
</dbReference>
<name>A0A2V3VLG2_9BACI</name>
<evidence type="ECO:0000256" key="2">
    <source>
        <dbReference type="ARBA" id="ARBA00023125"/>
    </source>
</evidence>
<dbReference type="GO" id="GO:0003700">
    <property type="term" value="F:DNA-binding transcription factor activity"/>
    <property type="evidence" value="ECO:0007669"/>
    <property type="project" value="InterPro"/>
</dbReference>
<dbReference type="InterPro" id="IPR036390">
    <property type="entry name" value="WH_DNA-bd_sf"/>
</dbReference>
<dbReference type="InterPro" id="IPR000835">
    <property type="entry name" value="HTH_MarR-typ"/>
</dbReference>
<proteinExistence type="predicted"/>
<dbReference type="SMART" id="SM00347">
    <property type="entry name" value="HTH_MARR"/>
    <property type="match status" value="1"/>
</dbReference>
<dbReference type="OrthoDB" id="2355600at2"/>
<dbReference type="Proteomes" id="UP000247978">
    <property type="component" value="Unassembled WGS sequence"/>
</dbReference>
<dbReference type="RefSeq" id="WP_110397187.1">
    <property type="nucleotide sequence ID" value="NZ_JADIJL010000020.1"/>
</dbReference>
<dbReference type="PANTHER" id="PTHR42756">
    <property type="entry name" value="TRANSCRIPTIONAL REGULATOR, MARR"/>
    <property type="match status" value="1"/>
</dbReference>
<dbReference type="Pfam" id="PF01047">
    <property type="entry name" value="MarR"/>
    <property type="match status" value="1"/>
</dbReference>
<dbReference type="PRINTS" id="PR00598">
    <property type="entry name" value="HTHMARR"/>
</dbReference>
<keyword evidence="1" id="KW-0805">Transcription regulation</keyword>
<dbReference type="SUPFAM" id="SSF46785">
    <property type="entry name" value="Winged helix' DNA-binding domain"/>
    <property type="match status" value="1"/>
</dbReference>
<keyword evidence="3" id="KW-0804">Transcription</keyword>
<dbReference type="EMBL" id="QJJQ01000019">
    <property type="protein sequence ID" value="PXW82390.1"/>
    <property type="molecule type" value="Genomic_DNA"/>
</dbReference>
<keyword evidence="6" id="KW-1185">Reference proteome</keyword>
<accession>A0A2V3VLG2</accession>
<dbReference type="Gene3D" id="1.10.10.10">
    <property type="entry name" value="Winged helix-like DNA-binding domain superfamily/Winged helix DNA-binding domain"/>
    <property type="match status" value="1"/>
</dbReference>
<dbReference type="InterPro" id="IPR036388">
    <property type="entry name" value="WH-like_DNA-bd_sf"/>
</dbReference>
<reference evidence="5 6" key="1">
    <citation type="submission" date="2018-05" db="EMBL/GenBank/DDBJ databases">
        <title>Genomic Encyclopedia of Type Strains, Phase IV (KMG-IV): sequencing the most valuable type-strain genomes for metagenomic binning, comparative biology and taxonomic classification.</title>
        <authorList>
            <person name="Goeker M."/>
        </authorList>
    </citation>
    <scope>NUCLEOTIDE SEQUENCE [LARGE SCALE GENOMIC DNA]</scope>
    <source>
        <strain evidence="5 6">DSM 28556</strain>
    </source>
</reference>
<comment type="caution">
    <text evidence="5">The sequence shown here is derived from an EMBL/GenBank/DDBJ whole genome shotgun (WGS) entry which is preliminary data.</text>
</comment>
<organism evidence="5 6">
    <name type="scientific">Pseudogracilibacillus auburnensis</name>
    <dbReference type="NCBI Taxonomy" id="1494959"/>
    <lineage>
        <taxon>Bacteria</taxon>
        <taxon>Bacillati</taxon>
        <taxon>Bacillota</taxon>
        <taxon>Bacilli</taxon>
        <taxon>Bacillales</taxon>
        <taxon>Bacillaceae</taxon>
        <taxon>Pseudogracilibacillus</taxon>
    </lineage>
</organism>